<sequence>MAKKTDNNALATNRKARHDFFIEDTMETGIVLKGTEVKSLRKGKANISDAYAEIRDGEVFIENMHISPYEQGNIYNVDPLRSRKLLLNKSEIRRLEKEVSLKGYTLVPLKLYLTRGMVKVELAVAKGKKLYDKRETIAKRDSDRRIRQALKIR</sequence>
<dbReference type="Proteomes" id="UP001519306">
    <property type="component" value="Unassembled WGS sequence"/>
</dbReference>
<keyword evidence="5" id="KW-1185">Reference proteome</keyword>
<accession>A0ABS4KDR6</accession>
<comment type="caution">
    <text evidence="4">The sequence shown here is derived from an EMBL/GenBank/DDBJ whole genome shotgun (WGS) entry which is preliminary data.</text>
</comment>
<dbReference type="Pfam" id="PF01668">
    <property type="entry name" value="SmpB"/>
    <property type="match status" value="1"/>
</dbReference>
<evidence type="ECO:0000256" key="1">
    <source>
        <dbReference type="ARBA" id="ARBA00022490"/>
    </source>
</evidence>
<dbReference type="PANTHER" id="PTHR30308">
    <property type="entry name" value="TMRNA-BINDING COMPONENT OF TRANS-TRANSLATION TAGGING COMPLEX"/>
    <property type="match status" value="1"/>
</dbReference>
<dbReference type="InterPro" id="IPR023620">
    <property type="entry name" value="SmpB"/>
</dbReference>
<dbReference type="InterPro" id="IPR020081">
    <property type="entry name" value="SsrA-bd_prot_CS"/>
</dbReference>
<dbReference type="NCBIfam" id="NF003843">
    <property type="entry name" value="PRK05422.1"/>
    <property type="match status" value="1"/>
</dbReference>
<evidence type="ECO:0000256" key="2">
    <source>
        <dbReference type="ARBA" id="ARBA00022884"/>
    </source>
</evidence>
<reference evidence="4 5" key="1">
    <citation type="submission" date="2021-03" db="EMBL/GenBank/DDBJ databases">
        <title>Genomic Encyclopedia of Type Strains, Phase IV (KMG-IV): sequencing the most valuable type-strain genomes for metagenomic binning, comparative biology and taxonomic classification.</title>
        <authorList>
            <person name="Goeker M."/>
        </authorList>
    </citation>
    <scope>NUCLEOTIDE SEQUENCE [LARGE SCALE GENOMIC DNA]</scope>
    <source>
        <strain evidence="4 5">DSM 27563</strain>
    </source>
</reference>
<comment type="function">
    <text evidence="3">Required for rescue of stalled ribosomes mediated by trans-translation. Binds to transfer-messenger RNA (tmRNA), required for stable association of tmRNA with ribosomes. tmRNA and SmpB together mimic tRNA shape, replacing the anticodon stem-loop with SmpB. tmRNA is encoded by the ssrA gene; the 2 termini fold to resemble tRNA(Ala) and it encodes a 'tag peptide', a short internal open reading frame. During trans-translation Ala-aminoacylated tmRNA acts like a tRNA, entering the A-site of stalled ribosomes, displacing the stalled mRNA. The ribosome then switches to translate the ORF on the tmRNA; the nascent peptide is terminated with the 'tag peptide' encoded by the tmRNA and targeted for degradation. The ribosome is freed to recommence translation, which seems to be the essential function of trans-translation.</text>
</comment>
<evidence type="ECO:0000256" key="3">
    <source>
        <dbReference type="HAMAP-Rule" id="MF_00023"/>
    </source>
</evidence>
<dbReference type="Gene3D" id="2.40.280.10">
    <property type="match status" value="1"/>
</dbReference>
<keyword evidence="1 3" id="KW-0963">Cytoplasm</keyword>
<dbReference type="NCBIfam" id="TIGR00086">
    <property type="entry name" value="smpB"/>
    <property type="match status" value="1"/>
</dbReference>
<dbReference type="SUPFAM" id="SSF74982">
    <property type="entry name" value="Small protein B (SmpB)"/>
    <property type="match status" value="1"/>
</dbReference>
<gene>
    <name evidence="3" type="primary">smpB</name>
    <name evidence="4" type="ORF">J2Z71_001444</name>
</gene>
<comment type="subcellular location">
    <subcellularLocation>
        <location evidence="3">Cytoplasm</location>
    </subcellularLocation>
    <text evidence="3">The tmRNA-SmpB complex associates with stalled 70S ribosomes.</text>
</comment>
<keyword evidence="2 3" id="KW-0694">RNA-binding</keyword>
<dbReference type="RefSeq" id="WP_210061584.1">
    <property type="nucleotide sequence ID" value="NZ_JAGGLJ010000014.1"/>
</dbReference>
<evidence type="ECO:0000313" key="4">
    <source>
        <dbReference type="EMBL" id="MBP2025895.1"/>
    </source>
</evidence>
<dbReference type="HAMAP" id="MF_00023">
    <property type="entry name" value="SmpB"/>
    <property type="match status" value="1"/>
</dbReference>
<dbReference type="CDD" id="cd09294">
    <property type="entry name" value="SmpB"/>
    <property type="match status" value="1"/>
</dbReference>
<dbReference type="InterPro" id="IPR000037">
    <property type="entry name" value="SsrA-bd_prot"/>
</dbReference>
<dbReference type="PANTHER" id="PTHR30308:SF2">
    <property type="entry name" value="SSRA-BINDING PROTEIN"/>
    <property type="match status" value="1"/>
</dbReference>
<organism evidence="4 5">
    <name type="scientific">Peptoniphilus stercorisuis</name>
    <dbReference type="NCBI Taxonomy" id="1436965"/>
    <lineage>
        <taxon>Bacteria</taxon>
        <taxon>Bacillati</taxon>
        <taxon>Bacillota</taxon>
        <taxon>Tissierellia</taxon>
        <taxon>Tissierellales</taxon>
        <taxon>Peptoniphilaceae</taxon>
        <taxon>Peptoniphilus</taxon>
    </lineage>
</organism>
<evidence type="ECO:0000313" key="5">
    <source>
        <dbReference type="Proteomes" id="UP001519306"/>
    </source>
</evidence>
<protein>
    <recommendedName>
        <fullName evidence="3">SsrA-binding protein</fullName>
    </recommendedName>
    <alternativeName>
        <fullName evidence="3">Small protein B</fullName>
    </alternativeName>
</protein>
<dbReference type="EMBL" id="JAGGLJ010000014">
    <property type="protein sequence ID" value="MBP2025895.1"/>
    <property type="molecule type" value="Genomic_DNA"/>
</dbReference>
<proteinExistence type="inferred from homology"/>
<dbReference type="PROSITE" id="PS01317">
    <property type="entry name" value="SSRP"/>
    <property type="match status" value="1"/>
</dbReference>
<name>A0ABS4KDR6_9FIRM</name>
<comment type="similarity">
    <text evidence="3">Belongs to the SmpB family.</text>
</comment>